<dbReference type="SUPFAM" id="SSF51735">
    <property type="entry name" value="NAD(P)-binding Rossmann-fold domains"/>
    <property type="match status" value="1"/>
</dbReference>
<dbReference type="InterPro" id="IPR020843">
    <property type="entry name" value="ER"/>
</dbReference>
<keyword evidence="2" id="KW-0560">Oxidoreductase</keyword>
<evidence type="ECO:0000313" key="5">
    <source>
        <dbReference type="Proteomes" id="UP000763557"/>
    </source>
</evidence>
<evidence type="ECO:0000256" key="1">
    <source>
        <dbReference type="ARBA" id="ARBA00022857"/>
    </source>
</evidence>
<evidence type="ECO:0000313" key="4">
    <source>
        <dbReference type="EMBL" id="NRN62829.1"/>
    </source>
</evidence>
<dbReference type="InterPro" id="IPR013154">
    <property type="entry name" value="ADH-like_N"/>
</dbReference>
<feature type="domain" description="Enoyl reductase (ER)" evidence="3">
    <location>
        <begin position="43"/>
        <end position="324"/>
    </location>
</feature>
<dbReference type="InterPro" id="IPR011032">
    <property type="entry name" value="GroES-like_sf"/>
</dbReference>
<dbReference type="EMBL" id="JAAATY010000001">
    <property type="protein sequence ID" value="NRN62829.1"/>
    <property type="molecule type" value="Genomic_DNA"/>
</dbReference>
<dbReference type="Proteomes" id="UP000763557">
    <property type="component" value="Unassembled WGS sequence"/>
</dbReference>
<reference evidence="4 5" key="1">
    <citation type="submission" date="2020-01" db="EMBL/GenBank/DDBJ databases">
        <title>Kibdelosporangium persica a novel Actinomycetes from a hot desert in Iran.</title>
        <authorList>
            <person name="Safaei N."/>
            <person name="Zaburannyi N."/>
            <person name="Mueller R."/>
            <person name="Wink J."/>
        </authorList>
    </citation>
    <scope>NUCLEOTIDE SEQUENCE [LARGE SCALE GENOMIC DNA]</scope>
    <source>
        <strain evidence="4 5">4NS15</strain>
    </source>
</reference>
<organism evidence="4 5">
    <name type="scientific">Kibdelosporangium persicum</name>
    <dbReference type="NCBI Taxonomy" id="2698649"/>
    <lineage>
        <taxon>Bacteria</taxon>
        <taxon>Bacillati</taxon>
        <taxon>Actinomycetota</taxon>
        <taxon>Actinomycetes</taxon>
        <taxon>Pseudonocardiales</taxon>
        <taxon>Pseudonocardiaceae</taxon>
        <taxon>Kibdelosporangium</taxon>
    </lineage>
</organism>
<proteinExistence type="predicted"/>
<evidence type="ECO:0000256" key="2">
    <source>
        <dbReference type="ARBA" id="ARBA00023002"/>
    </source>
</evidence>
<dbReference type="Gene3D" id="3.40.50.720">
    <property type="entry name" value="NAD(P)-binding Rossmann-like Domain"/>
    <property type="match status" value="1"/>
</dbReference>
<dbReference type="Pfam" id="PF08240">
    <property type="entry name" value="ADH_N"/>
    <property type="match status" value="1"/>
</dbReference>
<keyword evidence="1" id="KW-0521">NADP</keyword>
<gene>
    <name evidence="4" type="ORF">GC106_300</name>
</gene>
<name>A0ABX2EV39_9PSEU</name>
<dbReference type="Gene3D" id="3.90.180.10">
    <property type="entry name" value="Medium-chain alcohol dehydrogenases, catalytic domain"/>
    <property type="match status" value="1"/>
</dbReference>
<evidence type="ECO:0000259" key="3">
    <source>
        <dbReference type="SMART" id="SM00829"/>
    </source>
</evidence>
<protein>
    <submittedName>
        <fullName evidence="4">Zinc-binding alcohol dehydrogenase</fullName>
    </submittedName>
</protein>
<keyword evidence="5" id="KW-1185">Reference proteome</keyword>
<dbReference type="SMART" id="SM00829">
    <property type="entry name" value="PKS_ER"/>
    <property type="match status" value="1"/>
</dbReference>
<dbReference type="Pfam" id="PF13602">
    <property type="entry name" value="ADH_zinc_N_2"/>
    <property type="match status" value="1"/>
</dbReference>
<accession>A0ABX2EV39</accession>
<comment type="caution">
    <text evidence="4">The sequence shown here is derived from an EMBL/GenBank/DDBJ whole genome shotgun (WGS) entry which is preliminary data.</text>
</comment>
<dbReference type="InterPro" id="IPR036291">
    <property type="entry name" value="NAD(P)-bd_dom_sf"/>
</dbReference>
<sequence length="327" mass="34082">MRDTRINGIGLGQGWLRQLFGQFDSPMEAVMRALVTTPDTKFGLQLREAPDPAPSPDQVLVEVRHASLNHGDVGYSATEAPGKVMGWDAAGVVVQAAADGTGPEVGARVLTYGPDGAWAQKRAVSVNELAVVPDSVDLAVASTLPVAGVTAVRALHRSGAIAGKRVLVTGASGGVGRYAIQIAAREGAHVVALARRGEGLAELGAREVVADLDDVEPVDVILENVGGPTLVRAWALLKTGGVLQSIGWTSMEPAVFQPYATVVPAKSLVSFQAGNGYASDLEYLLKLVADGELKVDIGWRGSWTDFDEAAAALFGRQVSGKAVLDID</sequence>
<dbReference type="CDD" id="cd08270">
    <property type="entry name" value="MDR4"/>
    <property type="match status" value="1"/>
</dbReference>
<dbReference type="PANTHER" id="PTHR48106">
    <property type="entry name" value="QUINONE OXIDOREDUCTASE PIG3-RELATED"/>
    <property type="match status" value="1"/>
</dbReference>
<dbReference type="SUPFAM" id="SSF50129">
    <property type="entry name" value="GroES-like"/>
    <property type="match status" value="1"/>
</dbReference>